<reference evidence="3" key="2">
    <citation type="submission" date="2024-04" db="EMBL/GenBank/DDBJ databases">
        <authorList>
            <person name="Chen Y."/>
            <person name="Shah S."/>
            <person name="Dougan E. K."/>
            <person name="Thang M."/>
            <person name="Chan C."/>
        </authorList>
    </citation>
    <scope>NUCLEOTIDE SEQUENCE [LARGE SCALE GENOMIC DNA]</scope>
</reference>
<proteinExistence type="predicted"/>
<dbReference type="EMBL" id="CAMXCT020006566">
    <property type="protein sequence ID" value="CAL1169446.1"/>
    <property type="molecule type" value="Genomic_DNA"/>
</dbReference>
<evidence type="ECO:0000256" key="1">
    <source>
        <dbReference type="SAM" id="SignalP"/>
    </source>
</evidence>
<dbReference type="EMBL" id="CAMXCT030006566">
    <property type="protein sequence ID" value="CAL4803383.1"/>
    <property type="molecule type" value="Genomic_DNA"/>
</dbReference>
<accession>A0A9P1DTP9</accession>
<evidence type="ECO:0000313" key="2">
    <source>
        <dbReference type="EMBL" id="CAI4016071.1"/>
    </source>
</evidence>
<dbReference type="AlphaFoldDB" id="A0A9P1DTP9"/>
<sequence length="463" mass="53214">MKLEHVRRRMFPLHALFWHVVVYSGANETKWKDKGIPESSCRKLSIVTQGWWEALQRTAVKRGSCLSEVSRFSVVTSRDVNKQTTLQTLPCNDAIANRLLDDSRKKRLSAECRDKRSSPEVIMLKRKIACSSLWLRECWRKRKQDSLEGFAVWRNLWAAARTPRAAKQVLPERECCAPLFCKDFVCTPSKKYGLKPGADMLKGADRDTCCDVMKCDTFKCPNNTKWKPKPGALVGNTTEECCEKQTCNRYKCSDDSLQLLVNPFHRLGSTDEECCERKSCKDWKCSDPTKWVHRAAQNAMANTDRKGWSDEECCDKLVCLPEVCDPATQWKPKENDGTLLGSTFEQCCEPIFCNDFVCDTDKNGTGVGTQWYKKVNTNTYKWQGSTNEECCLPMYCSQYTTEHPTRWKRKTEPGMLGSSDVECYDPRWCSDYCCSTDTKMRMPNVEKHQGNTDEECCIDKPRE</sequence>
<dbReference type="Proteomes" id="UP001152797">
    <property type="component" value="Unassembled WGS sequence"/>
</dbReference>
<evidence type="ECO:0000313" key="4">
    <source>
        <dbReference type="Proteomes" id="UP001152797"/>
    </source>
</evidence>
<feature type="signal peptide" evidence="1">
    <location>
        <begin position="1"/>
        <end position="26"/>
    </location>
</feature>
<keyword evidence="4" id="KW-1185">Reference proteome</keyword>
<name>A0A9P1DTP9_9DINO</name>
<protein>
    <submittedName>
        <fullName evidence="2">Uncharacterized protein</fullName>
    </submittedName>
</protein>
<gene>
    <name evidence="2" type="ORF">C1SCF055_LOCUS40847</name>
</gene>
<comment type="caution">
    <text evidence="2">The sequence shown here is derived from an EMBL/GenBank/DDBJ whole genome shotgun (WGS) entry which is preliminary data.</text>
</comment>
<organism evidence="2">
    <name type="scientific">Cladocopium goreaui</name>
    <dbReference type="NCBI Taxonomy" id="2562237"/>
    <lineage>
        <taxon>Eukaryota</taxon>
        <taxon>Sar</taxon>
        <taxon>Alveolata</taxon>
        <taxon>Dinophyceae</taxon>
        <taxon>Suessiales</taxon>
        <taxon>Symbiodiniaceae</taxon>
        <taxon>Cladocopium</taxon>
    </lineage>
</organism>
<feature type="chain" id="PRO_5043271660" evidence="1">
    <location>
        <begin position="27"/>
        <end position="463"/>
    </location>
</feature>
<evidence type="ECO:0000313" key="3">
    <source>
        <dbReference type="EMBL" id="CAL1169446.1"/>
    </source>
</evidence>
<keyword evidence="1" id="KW-0732">Signal</keyword>
<reference evidence="2" key="1">
    <citation type="submission" date="2022-10" db="EMBL/GenBank/DDBJ databases">
        <authorList>
            <person name="Chen Y."/>
            <person name="Dougan E. K."/>
            <person name="Chan C."/>
            <person name="Rhodes N."/>
            <person name="Thang M."/>
        </authorList>
    </citation>
    <scope>NUCLEOTIDE SEQUENCE</scope>
</reference>
<dbReference type="OrthoDB" id="409360at2759"/>
<dbReference type="EMBL" id="CAMXCT010006566">
    <property type="protein sequence ID" value="CAI4016071.1"/>
    <property type="molecule type" value="Genomic_DNA"/>
</dbReference>